<organism evidence="2 3">
    <name type="scientific">Heterostelium pallidum (strain ATCC 26659 / Pp 5 / PN500)</name>
    <name type="common">Cellular slime mold</name>
    <name type="synonym">Polysphondylium pallidum</name>
    <dbReference type="NCBI Taxonomy" id="670386"/>
    <lineage>
        <taxon>Eukaryota</taxon>
        <taxon>Amoebozoa</taxon>
        <taxon>Evosea</taxon>
        <taxon>Eumycetozoa</taxon>
        <taxon>Dictyostelia</taxon>
        <taxon>Acytosteliales</taxon>
        <taxon>Acytosteliaceae</taxon>
        <taxon>Heterostelium</taxon>
    </lineage>
</organism>
<dbReference type="InParanoid" id="D3AYX9"/>
<evidence type="ECO:0000313" key="3">
    <source>
        <dbReference type="Proteomes" id="UP000001396"/>
    </source>
</evidence>
<comment type="caution">
    <text evidence="2">The sequence shown here is derived from an EMBL/GenBank/DDBJ whole genome shotgun (WGS) entry which is preliminary data.</text>
</comment>
<proteinExistence type="predicted"/>
<evidence type="ECO:0000256" key="1">
    <source>
        <dbReference type="SAM" id="Phobius"/>
    </source>
</evidence>
<evidence type="ECO:0000313" key="2">
    <source>
        <dbReference type="EMBL" id="EFA85669.1"/>
    </source>
</evidence>
<keyword evidence="1" id="KW-0812">Transmembrane</keyword>
<keyword evidence="1" id="KW-0472">Membrane</keyword>
<dbReference type="RefSeq" id="XP_020437776.1">
    <property type="nucleotide sequence ID" value="XM_020571918.1"/>
</dbReference>
<dbReference type="GeneID" id="31356429"/>
<protein>
    <submittedName>
        <fullName evidence="2">Uncharacterized protein</fullName>
    </submittedName>
</protein>
<reference evidence="2 3" key="1">
    <citation type="journal article" date="2011" name="Genome Res.">
        <title>Phylogeny-wide analysis of social amoeba genomes highlights ancient origins for complex intercellular communication.</title>
        <authorList>
            <person name="Heidel A.J."/>
            <person name="Lawal H.M."/>
            <person name="Felder M."/>
            <person name="Schilde C."/>
            <person name="Helps N.R."/>
            <person name="Tunggal B."/>
            <person name="Rivero F."/>
            <person name="John U."/>
            <person name="Schleicher M."/>
            <person name="Eichinger L."/>
            <person name="Platzer M."/>
            <person name="Noegel A.A."/>
            <person name="Schaap P."/>
            <person name="Gloeckner G."/>
        </authorList>
    </citation>
    <scope>NUCLEOTIDE SEQUENCE [LARGE SCALE GENOMIC DNA]</scope>
    <source>
        <strain evidence="3">ATCC 26659 / Pp 5 / PN500</strain>
    </source>
</reference>
<sequence>MTDGKKIKIWVTCIDLLLSLCLLWVTDTFGVDCRSWISVPTPRRCPNCNSVLHGGTVVSNPNEPDYSVVQYHRGNTNRNPYGGNPFGGNSNGGIGFGGNPYGGGGGFIDIILVYEWRQVVTFQN</sequence>
<dbReference type="AlphaFoldDB" id="D3AYX9"/>
<name>D3AYX9_HETP5</name>
<accession>D3AYX9</accession>
<keyword evidence="3" id="KW-1185">Reference proteome</keyword>
<feature type="transmembrane region" description="Helical" evidence="1">
    <location>
        <begin position="7"/>
        <end position="25"/>
    </location>
</feature>
<gene>
    <name evidence="2" type="ORF">PPL_00898</name>
</gene>
<dbReference type="Proteomes" id="UP000001396">
    <property type="component" value="Unassembled WGS sequence"/>
</dbReference>
<keyword evidence="1" id="KW-1133">Transmembrane helix</keyword>
<dbReference type="EMBL" id="ADBJ01000004">
    <property type="protein sequence ID" value="EFA85669.1"/>
    <property type="molecule type" value="Genomic_DNA"/>
</dbReference>